<evidence type="ECO:0008006" key="6">
    <source>
        <dbReference type="Google" id="ProtNLM"/>
    </source>
</evidence>
<dbReference type="GO" id="GO:0016757">
    <property type="term" value="F:glycosyltransferase activity"/>
    <property type="evidence" value="ECO:0007669"/>
    <property type="project" value="UniProtKB-KW"/>
</dbReference>
<dbReference type="InterPro" id="IPR029044">
    <property type="entry name" value="Nucleotide-diphossugar_trans"/>
</dbReference>
<keyword evidence="5" id="KW-1185">Reference proteome</keyword>
<dbReference type="AlphaFoldDB" id="A0A8H3IX91"/>
<proteinExistence type="inferred from homology"/>
<evidence type="ECO:0000313" key="5">
    <source>
        <dbReference type="Proteomes" id="UP000664534"/>
    </source>
</evidence>
<dbReference type="Proteomes" id="UP000664534">
    <property type="component" value="Unassembled WGS sequence"/>
</dbReference>
<dbReference type="SUPFAM" id="SSF53448">
    <property type="entry name" value="Nucleotide-diphospho-sugar transferases"/>
    <property type="match status" value="1"/>
</dbReference>
<accession>A0A8H3IX91</accession>
<keyword evidence="2" id="KW-0328">Glycosyltransferase</keyword>
<keyword evidence="3" id="KW-0808">Transferase</keyword>
<name>A0A8H3IX91_9LECA</name>
<evidence type="ECO:0000256" key="1">
    <source>
        <dbReference type="ARBA" id="ARBA00005664"/>
    </source>
</evidence>
<dbReference type="GO" id="GO:0000139">
    <property type="term" value="C:Golgi membrane"/>
    <property type="evidence" value="ECO:0007669"/>
    <property type="project" value="TreeGrafter"/>
</dbReference>
<sequence>MNQGEAQAVLRDIVAVDLSFAAGAEFSVFPNGTIEGRVGEAYFALAEPCCLAIVIFEPCEKHAQTRKRPPCGTEAVAQNGLERHGENIEIIVDAISYGEFGPKIRQVSMLFGNRGAPNEIDEESFNTHTEHGKRWGFPTHILRQNVTGSDDWLELCFSKPSYMLSLLISEMAKSEDERAEWLVWFDADTNIMNPIVPWSTFLPRADSFSDIHIVGAKDWNSFNPGVFLIRVNGWSVKLLTQVFALKHIRTDIEFGNNADQDALIWVMDQPGYRELVIYQPIEWFQGYQDPRDHFRDVQPGDPLVHFPGWRDKRHKYMDEYLEKLRSNKSEWHIQLPETIYPASIDAYGRGWETLARTLNESSTELRRVVEEEAYKPKKLLKAVEQVKSAIHAADEYKLGQPDDAKAAKETTGD</sequence>
<dbReference type="GO" id="GO:0006487">
    <property type="term" value="P:protein N-linked glycosylation"/>
    <property type="evidence" value="ECO:0007669"/>
    <property type="project" value="TreeGrafter"/>
</dbReference>
<gene>
    <name evidence="4" type="ORF">IMSHALPRED_008263</name>
</gene>
<dbReference type="PANTHER" id="PTHR31306:SF8">
    <property type="entry name" value="GLYCOSYLTRANSFERASE FAMILY 34 PROTEIN"/>
    <property type="match status" value="1"/>
</dbReference>
<protein>
    <recommendedName>
        <fullName evidence="6">Glycosyltransferase family 34 protein</fullName>
    </recommendedName>
</protein>
<evidence type="ECO:0000256" key="2">
    <source>
        <dbReference type="ARBA" id="ARBA00022676"/>
    </source>
</evidence>
<comment type="similarity">
    <text evidence="1">Belongs to the glycosyltransferase 34 family.</text>
</comment>
<comment type="caution">
    <text evidence="4">The sequence shown here is derived from an EMBL/GenBank/DDBJ whole genome shotgun (WGS) entry which is preliminary data.</text>
</comment>
<dbReference type="InterPro" id="IPR008630">
    <property type="entry name" value="Glyco_trans_34"/>
</dbReference>
<dbReference type="EMBL" id="CAJPDT010000058">
    <property type="protein sequence ID" value="CAF9930729.1"/>
    <property type="molecule type" value="Genomic_DNA"/>
</dbReference>
<dbReference type="PANTHER" id="PTHR31306">
    <property type="entry name" value="ALPHA-1,6-MANNOSYLTRANSFERASE MNN11-RELATED"/>
    <property type="match status" value="1"/>
</dbReference>
<organism evidence="4 5">
    <name type="scientific">Imshaugia aleurites</name>
    <dbReference type="NCBI Taxonomy" id="172621"/>
    <lineage>
        <taxon>Eukaryota</taxon>
        <taxon>Fungi</taxon>
        <taxon>Dikarya</taxon>
        <taxon>Ascomycota</taxon>
        <taxon>Pezizomycotina</taxon>
        <taxon>Lecanoromycetes</taxon>
        <taxon>OSLEUM clade</taxon>
        <taxon>Lecanoromycetidae</taxon>
        <taxon>Lecanorales</taxon>
        <taxon>Lecanorineae</taxon>
        <taxon>Parmeliaceae</taxon>
        <taxon>Imshaugia</taxon>
    </lineage>
</organism>
<evidence type="ECO:0000313" key="4">
    <source>
        <dbReference type="EMBL" id="CAF9930729.1"/>
    </source>
</evidence>
<dbReference type="Pfam" id="PF05637">
    <property type="entry name" value="Glyco_transf_34"/>
    <property type="match status" value="1"/>
</dbReference>
<reference evidence="4" key="1">
    <citation type="submission" date="2021-03" db="EMBL/GenBank/DDBJ databases">
        <authorList>
            <person name="Tagirdzhanova G."/>
        </authorList>
    </citation>
    <scope>NUCLEOTIDE SEQUENCE</scope>
</reference>
<evidence type="ECO:0000256" key="3">
    <source>
        <dbReference type="ARBA" id="ARBA00022679"/>
    </source>
</evidence>
<dbReference type="OrthoDB" id="407658at2759"/>
<dbReference type="Gene3D" id="3.90.550.10">
    <property type="entry name" value="Spore Coat Polysaccharide Biosynthesis Protein SpsA, Chain A"/>
    <property type="match status" value="1"/>
</dbReference>